<dbReference type="EMBL" id="VOHL01000001">
    <property type="protein sequence ID" value="TWS98849.1"/>
    <property type="molecule type" value="Genomic_DNA"/>
</dbReference>
<reference evidence="1 2" key="1">
    <citation type="submission" date="2019-08" db="EMBL/GenBank/DDBJ databases">
        <authorList>
            <person name="Lei W."/>
        </authorList>
    </citation>
    <scope>NUCLEOTIDE SEQUENCE [LARGE SCALE GENOMIC DNA]</scope>
    <source>
        <strain evidence="1 2">CCUG 66496</strain>
    </source>
</reference>
<dbReference type="Proteomes" id="UP000317430">
    <property type="component" value="Unassembled WGS sequence"/>
</dbReference>
<dbReference type="AlphaFoldDB" id="A0A5C5SDM4"/>
<comment type="caution">
    <text evidence="1">The sequence shown here is derived from an EMBL/GenBank/DDBJ whole genome shotgun (WGS) entry which is preliminary data.</text>
</comment>
<dbReference type="OrthoDB" id="2289258at2"/>
<organism evidence="1 2">
    <name type="scientific">Streptococcus cuniculipharyngis</name>
    <dbReference type="NCBI Taxonomy" id="1562651"/>
    <lineage>
        <taxon>Bacteria</taxon>
        <taxon>Bacillati</taxon>
        <taxon>Bacillota</taxon>
        <taxon>Bacilli</taxon>
        <taxon>Lactobacillales</taxon>
        <taxon>Streptococcaceae</taxon>
        <taxon>Streptococcus</taxon>
    </lineage>
</organism>
<evidence type="ECO:0000313" key="1">
    <source>
        <dbReference type="EMBL" id="TWS98849.1"/>
    </source>
</evidence>
<evidence type="ECO:0008006" key="3">
    <source>
        <dbReference type="Google" id="ProtNLM"/>
    </source>
</evidence>
<protein>
    <recommendedName>
        <fullName evidence="3">Nucleotidyl transferase AbiEii/AbiGii toxin family protein</fullName>
    </recommendedName>
</protein>
<sequence length="251" mass="28797">MPANFKPIFKEIFQDYKDNYVLIGGTATSIVLDANGFESRTTKDYDMVIIDELKNRDFYNTLTSFLEQGEYVGSQKDNRAQLFRFTTTKPGFPEMLELFSILPESPLKKVSRETPVHFDEDASLSALLLDEDYYQLLVNEREVVNDYSVLSTKGLIVFKAKAWLDMSERAKNGEQGLTKKIKKHLNDVTRLAGLLRQEDTLSGLNVREKVQQDMLQFLSLLSLNIESIPQNSDIELSKNEVFDILQDFLTK</sequence>
<keyword evidence="2" id="KW-1185">Reference proteome</keyword>
<evidence type="ECO:0000313" key="2">
    <source>
        <dbReference type="Proteomes" id="UP000317430"/>
    </source>
</evidence>
<accession>A0A5C5SDM4</accession>
<name>A0A5C5SDM4_9STRE</name>
<proteinExistence type="predicted"/>
<gene>
    <name evidence="1" type="ORF">FRX57_01150</name>
</gene>